<dbReference type="Pfam" id="PF13639">
    <property type="entry name" value="zf-RING_2"/>
    <property type="match status" value="1"/>
</dbReference>
<dbReference type="InParanoid" id="A0A6P3ZNG5"/>
<dbReference type="PROSITE" id="PS50089">
    <property type="entry name" value="ZF_RING_2"/>
    <property type="match status" value="1"/>
</dbReference>
<dbReference type="Proteomes" id="UP001652623">
    <property type="component" value="Chromosome 4"/>
</dbReference>
<keyword evidence="5 8" id="KW-0863">Zinc-finger</keyword>
<evidence type="ECO:0000256" key="9">
    <source>
        <dbReference type="SAM" id="MobiDB-lite"/>
    </source>
</evidence>
<evidence type="ECO:0000256" key="7">
    <source>
        <dbReference type="ARBA" id="ARBA00022833"/>
    </source>
</evidence>
<evidence type="ECO:0000256" key="2">
    <source>
        <dbReference type="ARBA" id="ARBA00012483"/>
    </source>
</evidence>
<keyword evidence="3" id="KW-0808">Transferase</keyword>
<keyword evidence="6" id="KW-0833">Ubl conjugation pathway</keyword>
<dbReference type="RefSeq" id="XP_015880503.1">
    <property type="nucleotide sequence ID" value="XM_016025017.4"/>
</dbReference>
<proteinExistence type="predicted"/>
<dbReference type="GO" id="GO:0061630">
    <property type="term" value="F:ubiquitin protein ligase activity"/>
    <property type="evidence" value="ECO:0007669"/>
    <property type="project" value="UniProtKB-EC"/>
</dbReference>
<evidence type="ECO:0000256" key="8">
    <source>
        <dbReference type="PROSITE-ProRule" id="PRU00175"/>
    </source>
</evidence>
<dbReference type="InterPro" id="IPR013083">
    <property type="entry name" value="Znf_RING/FYVE/PHD"/>
</dbReference>
<accession>A0A6P3ZNG5</accession>
<feature type="domain" description="RING-type" evidence="10">
    <location>
        <begin position="337"/>
        <end position="378"/>
    </location>
</feature>
<keyword evidence="7" id="KW-0862">Zinc</keyword>
<dbReference type="KEGG" id="zju:107416522"/>
<dbReference type="GeneID" id="107416522"/>
<sequence length="416" mass="46236">MGEISSSDHHPQALDPLPHWSWHPDCNPFAYSTSFVRSPISLVDAVGPGSSDSDWFSDTDSSSDRDVSCLVTDLFDRSGESDQTTTTQQWDDDSDDCGGGSASYDWGIGGFEDAREIGLVFGLDSQSNGSVHEIGENSGSDFCSNGLRIVGLDSDSDSDDGVVEVLGVDSGNYSVVNDSNRHLRWDSVCFEEQRSIYEDFDWEEVEGRNNDTENLGTVFDDEVEEQLSVASGYSTIVEEPLEEAARNLEWQILLAVNNLALNTSLERERSGGGDVDVDSYLAVQDEMYTVEYDTLFGQFIESENALKGSPPAAKSVVENLPFVKLTMEELQKDDVVCAICKEKILLEEKVKKLPCCHYYHGECIEPWLGIRNSCPVCRYELPTDDPDYERRKSQTASHGMSRNSQSQVRLNFEMFA</sequence>
<dbReference type="InterPro" id="IPR001841">
    <property type="entry name" value="Znf_RING"/>
</dbReference>
<name>A0A6P3ZNG5_ZIZJJ</name>
<dbReference type="EC" id="2.3.2.27" evidence="2"/>
<evidence type="ECO:0000256" key="4">
    <source>
        <dbReference type="ARBA" id="ARBA00022723"/>
    </source>
</evidence>
<evidence type="ECO:0000256" key="5">
    <source>
        <dbReference type="ARBA" id="ARBA00022771"/>
    </source>
</evidence>
<dbReference type="FunCoup" id="A0A6P3ZNG5">
    <property type="interactions" value="133"/>
</dbReference>
<dbReference type="Gene3D" id="3.30.40.10">
    <property type="entry name" value="Zinc/RING finger domain, C3HC4 (zinc finger)"/>
    <property type="match status" value="1"/>
</dbReference>
<dbReference type="PANTHER" id="PTHR15710:SF108">
    <property type="entry name" value="OS03G0286100 PROTEIN"/>
    <property type="match status" value="1"/>
</dbReference>
<keyword evidence="4" id="KW-0479">Metal-binding</keyword>
<evidence type="ECO:0000259" key="10">
    <source>
        <dbReference type="PROSITE" id="PS50089"/>
    </source>
</evidence>
<keyword evidence="11" id="KW-1185">Reference proteome</keyword>
<dbReference type="FunFam" id="3.30.40.10:FF:000022">
    <property type="entry name" value="E3 ubiquitin-protein ligase RING1-like"/>
    <property type="match status" value="1"/>
</dbReference>
<evidence type="ECO:0000256" key="6">
    <source>
        <dbReference type="ARBA" id="ARBA00022786"/>
    </source>
</evidence>
<dbReference type="SUPFAM" id="SSF57850">
    <property type="entry name" value="RING/U-box"/>
    <property type="match status" value="1"/>
</dbReference>
<reference evidence="12" key="1">
    <citation type="submission" date="2025-08" db="UniProtKB">
        <authorList>
            <consortium name="RefSeq"/>
        </authorList>
    </citation>
    <scope>IDENTIFICATION</scope>
    <source>
        <tissue evidence="12">Seedling</tissue>
    </source>
</reference>
<gene>
    <name evidence="12" type="primary">LOC107416522</name>
</gene>
<evidence type="ECO:0000256" key="1">
    <source>
        <dbReference type="ARBA" id="ARBA00000900"/>
    </source>
</evidence>
<evidence type="ECO:0000313" key="12">
    <source>
        <dbReference type="RefSeq" id="XP_015880503.1"/>
    </source>
</evidence>
<organism evidence="11 12">
    <name type="scientific">Ziziphus jujuba</name>
    <name type="common">Chinese jujube</name>
    <name type="synonym">Ziziphus sativa</name>
    <dbReference type="NCBI Taxonomy" id="326968"/>
    <lineage>
        <taxon>Eukaryota</taxon>
        <taxon>Viridiplantae</taxon>
        <taxon>Streptophyta</taxon>
        <taxon>Embryophyta</taxon>
        <taxon>Tracheophyta</taxon>
        <taxon>Spermatophyta</taxon>
        <taxon>Magnoliopsida</taxon>
        <taxon>eudicotyledons</taxon>
        <taxon>Gunneridae</taxon>
        <taxon>Pentapetalae</taxon>
        <taxon>rosids</taxon>
        <taxon>fabids</taxon>
        <taxon>Rosales</taxon>
        <taxon>Rhamnaceae</taxon>
        <taxon>Paliureae</taxon>
        <taxon>Ziziphus</taxon>
    </lineage>
</organism>
<dbReference type="GO" id="GO:0008270">
    <property type="term" value="F:zinc ion binding"/>
    <property type="evidence" value="ECO:0007669"/>
    <property type="project" value="UniProtKB-KW"/>
</dbReference>
<protein>
    <recommendedName>
        <fullName evidence="2">RING-type E3 ubiquitin transferase</fullName>
        <ecNumber evidence="2">2.3.2.27</ecNumber>
    </recommendedName>
</protein>
<dbReference type="SMART" id="SM00184">
    <property type="entry name" value="RING"/>
    <property type="match status" value="1"/>
</dbReference>
<feature type="region of interest" description="Disordered" evidence="9">
    <location>
        <begin position="79"/>
        <end position="98"/>
    </location>
</feature>
<dbReference type="PANTHER" id="PTHR15710">
    <property type="entry name" value="E3 UBIQUITIN-PROTEIN LIGASE PRAJA"/>
    <property type="match status" value="1"/>
</dbReference>
<evidence type="ECO:0000313" key="11">
    <source>
        <dbReference type="Proteomes" id="UP001652623"/>
    </source>
</evidence>
<comment type="catalytic activity">
    <reaction evidence="1">
        <text>S-ubiquitinyl-[E2 ubiquitin-conjugating enzyme]-L-cysteine + [acceptor protein]-L-lysine = [E2 ubiquitin-conjugating enzyme]-L-cysteine + N(6)-ubiquitinyl-[acceptor protein]-L-lysine.</text>
        <dbReference type="EC" id="2.3.2.27"/>
    </reaction>
</comment>
<dbReference type="GO" id="GO:0016567">
    <property type="term" value="P:protein ubiquitination"/>
    <property type="evidence" value="ECO:0007669"/>
    <property type="project" value="TreeGrafter"/>
</dbReference>
<dbReference type="AlphaFoldDB" id="A0A6P3ZNG5"/>
<evidence type="ECO:0000256" key="3">
    <source>
        <dbReference type="ARBA" id="ARBA00022679"/>
    </source>
</evidence>
<dbReference type="GO" id="GO:0005737">
    <property type="term" value="C:cytoplasm"/>
    <property type="evidence" value="ECO:0007669"/>
    <property type="project" value="TreeGrafter"/>
</dbReference>